<organism evidence="2 3">
    <name type="scientific">Saccharomyces arboricola (strain H-6 / AS 2.3317 / CBS 10644)</name>
    <name type="common">Yeast</name>
    <dbReference type="NCBI Taxonomy" id="1160507"/>
    <lineage>
        <taxon>Eukaryota</taxon>
        <taxon>Fungi</taxon>
        <taxon>Dikarya</taxon>
        <taxon>Ascomycota</taxon>
        <taxon>Saccharomycotina</taxon>
        <taxon>Saccharomycetes</taxon>
        <taxon>Saccharomycetales</taxon>
        <taxon>Saccharomycetaceae</taxon>
        <taxon>Saccharomyces</taxon>
    </lineage>
</organism>
<feature type="compositionally biased region" description="Basic and acidic residues" evidence="1">
    <location>
        <begin position="696"/>
        <end position="705"/>
    </location>
</feature>
<feature type="compositionally biased region" description="Polar residues" evidence="1">
    <location>
        <begin position="371"/>
        <end position="395"/>
    </location>
</feature>
<dbReference type="Proteomes" id="UP000006968">
    <property type="component" value="Chromosome XIII"/>
</dbReference>
<evidence type="ECO:0000313" key="3">
    <source>
        <dbReference type="Proteomes" id="UP000006968"/>
    </source>
</evidence>
<feature type="region of interest" description="Disordered" evidence="1">
    <location>
        <begin position="1"/>
        <end position="46"/>
    </location>
</feature>
<feature type="compositionally biased region" description="Polar residues" evidence="1">
    <location>
        <begin position="772"/>
        <end position="809"/>
    </location>
</feature>
<feature type="region of interest" description="Disordered" evidence="1">
    <location>
        <begin position="371"/>
        <end position="412"/>
    </location>
</feature>
<keyword evidence="3" id="KW-1185">Reference proteome</keyword>
<feature type="region of interest" description="Disordered" evidence="1">
    <location>
        <begin position="185"/>
        <end position="242"/>
    </location>
</feature>
<dbReference type="AlphaFoldDB" id="J8Q3V8"/>
<accession>J8Q3V8</accession>
<feature type="compositionally biased region" description="Basic residues" evidence="1">
    <location>
        <begin position="325"/>
        <end position="335"/>
    </location>
</feature>
<dbReference type="EMBL" id="ALIE01000155">
    <property type="protein sequence ID" value="EJS42279.1"/>
    <property type="molecule type" value="Genomic_DNA"/>
</dbReference>
<feature type="compositionally biased region" description="Basic and acidic residues" evidence="1">
    <location>
        <begin position="720"/>
        <end position="740"/>
    </location>
</feature>
<feature type="region of interest" description="Disordered" evidence="1">
    <location>
        <begin position="436"/>
        <end position="473"/>
    </location>
</feature>
<feature type="region of interest" description="Disordered" evidence="1">
    <location>
        <begin position="609"/>
        <end position="639"/>
    </location>
</feature>
<dbReference type="OrthoDB" id="4067996at2759"/>
<comment type="caution">
    <text evidence="2">The sequence shown here is derived from an EMBL/GenBank/DDBJ whole genome shotgun (WGS) entry which is preliminary data.</text>
</comment>
<evidence type="ECO:0000256" key="1">
    <source>
        <dbReference type="SAM" id="MobiDB-lite"/>
    </source>
</evidence>
<feature type="compositionally biased region" description="Polar residues" evidence="1">
    <location>
        <begin position="290"/>
        <end position="323"/>
    </location>
</feature>
<feature type="compositionally biased region" description="Polar residues" evidence="1">
    <location>
        <begin position="1"/>
        <end position="16"/>
    </location>
</feature>
<feature type="compositionally biased region" description="Basic and acidic residues" evidence="1">
    <location>
        <begin position="436"/>
        <end position="445"/>
    </location>
</feature>
<feature type="compositionally biased region" description="Low complexity" evidence="1">
    <location>
        <begin position="456"/>
        <end position="471"/>
    </location>
</feature>
<dbReference type="HOGENOM" id="CLU_012589_0_0_1"/>
<sequence length="1071" mass="119601">MSDNITTPSDNNSSLQRLPPVPKGDRDSLPPTDVASRDNDLGEISTQASIKVLPSITEIPISDDSDIKRHDASDIDLIPPHINDSKDPPHSSISMLKKGVQEVSKQCNDLKSALLAKDTSLTDSVQDLFSSIKVLSHNQTVLENKLDDVMKNQVNTDLLVNNMNERLNKMSTLLQNTSKANNSNTLLEQPAHNTNSQHNTSSSRRGPGRPRKDASTSTMNKLMSSAASANPKSSSNHNTPLSAVNVSLPTSVVQTSKSKRYFVEPSTKQDSLLLSAPSSSRDDVDMTLPSIPQRTNSENGKEQPSTANSSSITPTPVTPNNLIQIKRKRGRPPKKRTVETMISNSTDTIDKSDASSRIKNEVPINSLLPSTKFHQIPSSPSNPTSQPIPISISRSATRETDSKSLESTSPILANGDASVEDLSAAETLYQSVEEMIDRESDRVQNEKTITIKTDDNSSASKTSNSSNNNDNVIKFSANSDINNDIRRLMVNEQFSLSYDASGNITVKLPPVSSPAAATAAAAAAVTSEMNRQQRELDKRRDSREKMLVNMKYNDRDKAKSFMESNKKLLKAMKEEERRKRMTSIIHDNHLNLNLNEISTRSKIKSMEKLNTNDSSVSPKPTPGSIATISDPQHKESKPSVQEKLVDIDDDGTIVNNEGHKMGGLTMSTAGAIHKVGIQSILNSGEQVTTNDDELESERKHSRDEETTTFVPLEKSPSLDIVRKTTADKNELESKAEDKRISPKRRRISEQPNGEEEESEMDAGTEGEVSHNEPLTTVENVSGDISANMSKGTPSIHNDTESANDSVNGSGNVGLGTESRNTLLTATPIELICREGFFYRRDIPDVPITTGAYLEFKFKAKEEELINSSINEEDYATKSKHEKMNAHFFKPDIQEETELAFEILSKTTLTEKYVNSLEYFLMEFRWENKLVGLGLKLRESKRTWQRRKALFALFEFWRDQSKDKRKFHNYTILHAVKEMENYRIFINRSVSWFYNHITLLKMILYDLCDNVTTQWREWMFPHNEALPTLGQDGITHDNLNEAIDNMLIFDFLDDGSENNQVKYSRIIPPDIR</sequence>
<proteinExistence type="predicted"/>
<feature type="region of interest" description="Disordered" evidence="1">
    <location>
        <begin position="683"/>
        <end position="815"/>
    </location>
</feature>
<feature type="compositionally biased region" description="Low complexity" evidence="1">
    <location>
        <begin position="224"/>
        <end position="238"/>
    </location>
</feature>
<feature type="compositionally biased region" description="Low complexity" evidence="1">
    <location>
        <begin position="192"/>
        <end position="205"/>
    </location>
</feature>
<evidence type="ECO:0000313" key="2">
    <source>
        <dbReference type="EMBL" id="EJS42279.1"/>
    </source>
</evidence>
<protein>
    <submittedName>
        <fullName evidence="2">Sum1p</fullName>
    </submittedName>
</protein>
<gene>
    <name evidence="2" type="ORF">SU7_2669</name>
</gene>
<feature type="compositionally biased region" description="Polar residues" evidence="1">
    <location>
        <begin position="609"/>
        <end position="630"/>
    </location>
</feature>
<feature type="compositionally biased region" description="Polar residues" evidence="1">
    <location>
        <begin position="270"/>
        <end position="279"/>
    </location>
</feature>
<feature type="region of interest" description="Disordered" evidence="1">
    <location>
        <begin position="270"/>
        <end position="354"/>
    </location>
</feature>
<reference evidence="2 3" key="1">
    <citation type="journal article" date="2013" name="BMC Genomics">
        <title>High quality de novo sequencing and assembly of the Saccharomyces arboricolus genome.</title>
        <authorList>
            <person name="Liti G."/>
            <person name="Nguyen Ba A.N."/>
            <person name="Blythe M."/>
            <person name="Mueller C.A."/>
            <person name="Bergstroem A."/>
            <person name="Cubillos F.A."/>
            <person name="Dafhnis-Calas F."/>
            <person name="Khoshraftar S."/>
            <person name="Malla S."/>
            <person name="Mehta N."/>
            <person name="Siow C.C."/>
            <person name="Warringer J."/>
            <person name="Moses A.M."/>
            <person name="Louis E.J."/>
            <person name="Nieduszynski C.A."/>
        </authorList>
    </citation>
    <scope>NUCLEOTIDE SEQUENCE [LARGE SCALE GENOMIC DNA]</scope>
    <source>
        <strain evidence="3">H-6 / AS 2.3317 / CBS 10644</strain>
    </source>
</reference>
<name>J8Q3V8_SACAR</name>
<feature type="compositionally biased region" description="Acidic residues" evidence="1">
    <location>
        <begin position="752"/>
        <end position="764"/>
    </location>
</feature>